<dbReference type="Proteomes" id="UP000000599">
    <property type="component" value="Chromosome G"/>
</dbReference>
<dbReference type="PANTHER" id="PTHR20994:SF0">
    <property type="entry name" value="ER MEMBRANE PROTEIN COMPLEX SUBUNIT 6"/>
    <property type="match status" value="1"/>
</dbReference>
<keyword evidence="7 8" id="KW-0472">Membrane</keyword>
<dbReference type="GO" id="GO:0045050">
    <property type="term" value="P:protein insertion into ER membrane by stop-transfer membrane-anchor sequence"/>
    <property type="evidence" value="ECO:0007669"/>
    <property type="project" value="EnsemblFungi"/>
</dbReference>
<dbReference type="InParanoid" id="Q6BHH2"/>
<evidence type="ECO:0000256" key="8">
    <source>
        <dbReference type="SAM" id="Phobius"/>
    </source>
</evidence>
<evidence type="ECO:0000256" key="6">
    <source>
        <dbReference type="ARBA" id="ARBA00022989"/>
    </source>
</evidence>
<evidence type="ECO:0000313" key="10">
    <source>
        <dbReference type="Proteomes" id="UP000000599"/>
    </source>
</evidence>
<gene>
    <name evidence="9" type="ordered locus">DEHA2G18612g</name>
</gene>
<keyword evidence="10" id="KW-1185">Reference proteome</keyword>
<reference evidence="9 10" key="1">
    <citation type="journal article" date="2004" name="Nature">
        <title>Genome evolution in yeasts.</title>
        <authorList>
            <consortium name="Genolevures"/>
            <person name="Dujon B."/>
            <person name="Sherman D."/>
            <person name="Fischer G."/>
            <person name="Durrens P."/>
            <person name="Casaregola S."/>
            <person name="Lafontaine I."/>
            <person name="de Montigny J."/>
            <person name="Marck C."/>
            <person name="Neuveglise C."/>
            <person name="Talla E."/>
            <person name="Goffard N."/>
            <person name="Frangeul L."/>
            <person name="Aigle M."/>
            <person name="Anthouard V."/>
            <person name="Babour A."/>
            <person name="Barbe V."/>
            <person name="Barnay S."/>
            <person name="Blanchin S."/>
            <person name="Beckerich J.M."/>
            <person name="Beyne E."/>
            <person name="Bleykasten C."/>
            <person name="Boisrame A."/>
            <person name="Boyer J."/>
            <person name="Cattolico L."/>
            <person name="Confanioleri F."/>
            <person name="de Daruvar A."/>
            <person name="Despons L."/>
            <person name="Fabre E."/>
            <person name="Fairhead C."/>
            <person name="Ferry-Dumazet H."/>
            <person name="Groppi A."/>
            <person name="Hantraye F."/>
            <person name="Hennequin C."/>
            <person name="Jauniaux N."/>
            <person name="Joyet P."/>
            <person name="Kachouri R."/>
            <person name="Kerrest A."/>
            <person name="Koszul R."/>
            <person name="Lemaire M."/>
            <person name="Lesur I."/>
            <person name="Ma L."/>
            <person name="Muller H."/>
            <person name="Nicaud J.M."/>
            <person name="Nikolski M."/>
            <person name="Oztas S."/>
            <person name="Ozier-Kalogeropoulos O."/>
            <person name="Pellenz S."/>
            <person name="Potier S."/>
            <person name="Richard G.F."/>
            <person name="Straub M.L."/>
            <person name="Suleau A."/>
            <person name="Swennene D."/>
            <person name="Tekaia F."/>
            <person name="Wesolowski-Louvel M."/>
            <person name="Westhof E."/>
            <person name="Wirth B."/>
            <person name="Zeniou-Meyer M."/>
            <person name="Zivanovic I."/>
            <person name="Bolotin-Fukuhara M."/>
            <person name="Thierry A."/>
            <person name="Bouchier C."/>
            <person name="Caudron B."/>
            <person name="Scarpelli C."/>
            <person name="Gaillardin C."/>
            <person name="Weissenbach J."/>
            <person name="Wincker P."/>
            <person name="Souciet J.L."/>
        </authorList>
    </citation>
    <scope>NUCLEOTIDE SEQUENCE [LARGE SCALE GENOMIC DNA]</scope>
    <source>
        <strain evidence="10">ATCC 36239 / CBS 767 / BCRC 21394 / JCM 1990 / NBRC 0083 / IGC 2968</strain>
    </source>
</reference>
<dbReference type="FunCoup" id="Q6BHH2">
    <property type="interactions" value="28"/>
</dbReference>
<evidence type="ECO:0000256" key="1">
    <source>
        <dbReference type="ARBA" id="ARBA00004477"/>
    </source>
</evidence>
<evidence type="ECO:0000313" key="9">
    <source>
        <dbReference type="EMBL" id="CAG90856.1"/>
    </source>
</evidence>
<evidence type="ECO:0000256" key="2">
    <source>
        <dbReference type="ARBA" id="ARBA00009436"/>
    </source>
</evidence>
<dbReference type="GO" id="GO:0032977">
    <property type="term" value="F:membrane insertase activity"/>
    <property type="evidence" value="ECO:0007669"/>
    <property type="project" value="EnsemblFungi"/>
</dbReference>
<dbReference type="EMBL" id="CR382139">
    <property type="protein sequence ID" value="CAG90856.1"/>
    <property type="molecule type" value="Genomic_DNA"/>
</dbReference>
<dbReference type="KEGG" id="dha:DEHA2G18612g"/>
<dbReference type="InterPro" id="IPR008504">
    <property type="entry name" value="Emc6"/>
</dbReference>
<dbReference type="GO" id="GO:0000045">
    <property type="term" value="P:autophagosome assembly"/>
    <property type="evidence" value="ECO:0007669"/>
    <property type="project" value="TreeGrafter"/>
</dbReference>
<dbReference type="InterPro" id="IPR029008">
    <property type="entry name" value="EMC6-like"/>
</dbReference>
<protein>
    <recommendedName>
        <fullName evidence="3">ER membrane protein complex subunit 6</fullName>
    </recommendedName>
</protein>
<evidence type="ECO:0000256" key="4">
    <source>
        <dbReference type="ARBA" id="ARBA00022692"/>
    </source>
</evidence>
<accession>Q6BHH2</accession>
<keyword evidence="6 8" id="KW-1133">Transmembrane helix</keyword>
<evidence type="ECO:0000256" key="3">
    <source>
        <dbReference type="ARBA" id="ARBA00020827"/>
    </source>
</evidence>
<evidence type="ECO:0000256" key="5">
    <source>
        <dbReference type="ARBA" id="ARBA00022824"/>
    </source>
</evidence>
<dbReference type="RefSeq" id="XP_462349.1">
    <property type="nucleotide sequence ID" value="XM_462349.1"/>
</dbReference>
<keyword evidence="4 8" id="KW-0812">Transmembrane</keyword>
<comment type="subcellular location">
    <subcellularLocation>
        <location evidence="1">Endoplasmic reticulum membrane</location>
        <topology evidence="1">Multi-pass membrane protein</topology>
    </subcellularLocation>
</comment>
<dbReference type="GeneID" id="2905289"/>
<dbReference type="GO" id="GO:0015914">
    <property type="term" value="P:phospholipid transport"/>
    <property type="evidence" value="ECO:0007669"/>
    <property type="project" value="EnsemblFungi"/>
</dbReference>
<comment type="similarity">
    <text evidence="2">Belongs to the EMC6 family.</text>
</comment>
<evidence type="ECO:0000256" key="7">
    <source>
        <dbReference type="ARBA" id="ARBA00023136"/>
    </source>
</evidence>
<dbReference type="HOGENOM" id="CLU_110781_4_1_1"/>
<dbReference type="OrthoDB" id="16510at2759"/>
<dbReference type="Pfam" id="PF07019">
    <property type="entry name" value="EMC6"/>
    <property type="match status" value="1"/>
</dbReference>
<organism evidence="9 10">
    <name type="scientific">Debaryomyces hansenii (strain ATCC 36239 / CBS 767 / BCRC 21394 / JCM 1990 / NBRC 0083 / IGC 2968)</name>
    <name type="common">Yeast</name>
    <name type="synonym">Torulaspora hansenii</name>
    <dbReference type="NCBI Taxonomy" id="284592"/>
    <lineage>
        <taxon>Eukaryota</taxon>
        <taxon>Fungi</taxon>
        <taxon>Dikarya</taxon>
        <taxon>Ascomycota</taxon>
        <taxon>Saccharomycotina</taxon>
        <taxon>Pichiomycetes</taxon>
        <taxon>Debaryomycetaceae</taxon>
        <taxon>Debaryomyces</taxon>
    </lineage>
</organism>
<dbReference type="GO" id="GO:0072546">
    <property type="term" value="C:EMC complex"/>
    <property type="evidence" value="ECO:0007669"/>
    <property type="project" value="EnsemblFungi"/>
</dbReference>
<dbReference type="OMA" id="YPGFLFY"/>
<sequence length="104" mass="11727">MSETETIYYISSIEANKKKLQHVHDIMALALGVGAGVLTLESVYGFLFYIIGFTITNLAFYRICCEGKAFEFFRKPLHEIFVDGIASNVAGFLMMWCLVFALVK</sequence>
<feature type="transmembrane region" description="Helical" evidence="8">
    <location>
        <begin position="23"/>
        <end position="40"/>
    </location>
</feature>
<proteinExistence type="inferred from homology"/>
<dbReference type="VEuPathDB" id="FungiDB:DEHA2G18612g"/>
<feature type="transmembrane region" description="Helical" evidence="8">
    <location>
        <begin position="85"/>
        <end position="103"/>
    </location>
</feature>
<dbReference type="PANTHER" id="PTHR20994">
    <property type="entry name" value="ER MEMBRANE PROTEIN COMPLEX SUBUNIT 6"/>
    <property type="match status" value="1"/>
</dbReference>
<dbReference type="GO" id="GO:0034975">
    <property type="term" value="P:protein folding in endoplasmic reticulum"/>
    <property type="evidence" value="ECO:0007669"/>
    <property type="project" value="TreeGrafter"/>
</dbReference>
<dbReference type="AlphaFoldDB" id="Q6BHH2"/>
<name>Q6BHH2_DEBHA</name>
<dbReference type="GO" id="GO:0006644">
    <property type="term" value="P:phospholipid metabolic process"/>
    <property type="evidence" value="ECO:0007669"/>
    <property type="project" value="EnsemblFungi"/>
</dbReference>
<keyword evidence="5" id="KW-0256">Endoplasmic reticulum</keyword>
<dbReference type="STRING" id="284592.Q6BHH2"/>
<dbReference type="eggNOG" id="KOG4455">
    <property type="taxonomic scope" value="Eukaryota"/>
</dbReference>